<keyword evidence="2" id="KW-1185">Reference proteome</keyword>
<accession>A0ACB9EPE2</accession>
<evidence type="ECO:0000313" key="1">
    <source>
        <dbReference type="EMBL" id="KAI3760585.1"/>
    </source>
</evidence>
<organism evidence="1 2">
    <name type="scientific">Smallanthus sonchifolius</name>
    <dbReference type="NCBI Taxonomy" id="185202"/>
    <lineage>
        <taxon>Eukaryota</taxon>
        <taxon>Viridiplantae</taxon>
        <taxon>Streptophyta</taxon>
        <taxon>Embryophyta</taxon>
        <taxon>Tracheophyta</taxon>
        <taxon>Spermatophyta</taxon>
        <taxon>Magnoliopsida</taxon>
        <taxon>eudicotyledons</taxon>
        <taxon>Gunneridae</taxon>
        <taxon>Pentapetalae</taxon>
        <taxon>asterids</taxon>
        <taxon>campanulids</taxon>
        <taxon>Asterales</taxon>
        <taxon>Asteraceae</taxon>
        <taxon>Asteroideae</taxon>
        <taxon>Heliantheae alliance</taxon>
        <taxon>Millerieae</taxon>
        <taxon>Smallanthus</taxon>
    </lineage>
</organism>
<reference evidence="2" key="1">
    <citation type="journal article" date="2022" name="Mol. Ecol. Resour.">
        <title>The genomes of chicory, endive, great burdock and yacon provide insights into Asteraceae palaeo-polyploidization history and plant inulin production.</title>
        <authorList>
            <person name="Fan W."/>
            <person name="Wang S."/>
            <person name="Wang H."/>
            <person name="Wang A."/>
            <person name="Jiang F."/>
            <person name="Liu H."/>
            <person name="Zhao H."/>
            <person name="Xu D."/>
            <person name="Zhang Y."/>
        </authorList>
    </citation>
    <scope>NUCLEOTIDE SEQUENCE [LARGE SCALE GENOMIC DNA]</scope>
    <source>
        <strain evidence="2">cv. Yunnan</strain>
    </source>
</reference>
<protein>
    <submittedName>
        <fullName evidence="1">Uncharacterized protein</fullName>
    </submittedName>
</protein>
<name>A0ACB9EPE2_9ASTR</name>
<dbReference type="Proteomes" id="UP001056120">
    <property type="component" value="Linkage Group LG17"/>
</dbReference>
<reference evidence="1 2" key="2">
    <citation type="journal article" date="2022" name="Mol. Ecol. Resour.">
        <title>The genomes of chicory, endive, great burdock and yacon provide insights into Asteraceae paleo-polyploidization history and plant inulin production.</title>
        <authorList>
            <person name="Fan W."/>
            <person name="Wang S."/>
            <person name="Wang H."/>
            <person name="Wang A."/>
            <person name="Jiang F."/>
            <person name="Liu H."/>
            <person name="Zhao H."/>
            <person name="Xu D."/>
            <person name="Zhang Y."/>
        </authorList>
    </citation>
    <scope>NUCLEOTIDE SEQUENCE [LARGE SCALE GENOMIC DNA]</scope>
    <source>
        <strain evidence="2">cv. Yunnan</strain>
        <tissue evidence="1">Leaves</tissue>
    </source>
</reference>
<proteinExistence type="predicted"/>
<gene>
    <name evidence="1" type="ORF">L1987_50982</name>
</gene>
<evidence type="ECO:0000313" key="2">
    <source>
        <dbReference type="Proteomes" id="UP001056120"/>
    </source>
</evidence>
<sequence>MDVRGQDFGLLPFGGGRRICPGISLGLQNVHTILGAMIQCFEWKAGKKGDLATVDMEEGVGATLPRANPLFQESWQFPAIHPWLSEDRSPSSEDQQGVPLALAPVWCRFKQVSPPTLLVFFLASSKEVSKAESCPFKSRATCSWEEELTFSFVKASLKGANTEYFP</sequence>
<comment type="caution">
    <text evidence="1">The sequence shown here is derived from an EMBL/GenBank/DDBJ whole genome shotgun (WGS) entry which is preliminary data.</text>
</comment>
<dbReference type="EMBL" id="CM042034">
    <property type="protein sequence ID" value="KAI3760585.1"/>
    <property type="molecule type" value="Genomic_DNA"/>
</dbReference>